<dbReference type="CDD" id="cd00761">
    <property type="entry name" value="Glyco_tranf_GTA_type"/>
    <property type="match status" value="1"/>
</dbReference>
<protein>
    <recommendedName>
        <fullName evidence="1">Glycosyltransferase 2-like domain-containing protein</fullName>
    </recommendedName>
</protein>
<proteinExistence type="predicted"/>
<evidence type="ECO:0000313" key="2">
    <source>
        <dbReference type="EMBL" id="OGZ11336.1"/>
    </source>
</evidence>
<dbReference type="PANTHER" id="PTHR43685">
    <property type="entry name" value="GLYCOSYLTRANSFERASE"/>
    <property type="match status" value="1"/>
</dbReference>
<name>A0A1G2DCJ5_9BACT</name>
<comment type="caution">
    <text evidence="2">The sequence shown here is derived from an EMBL/GenBank/DDBJ whole genome shotgun (WGS) entry which is preliminary data.</text>
</comment>
<dbReference type="PANTHER" id="PTHR43685:SF2">
    <property type="entry name" value="GLYCOSYLTRANSFERASE 2-LIKE DOMAIN-CONTAINING PROTEIN"/>
    <property type="match status" value="1"/>
</dbReference>
<dbReference type="Gene3D" id="3.90.550.10">
    <property type="entry name" value="Spore Coat Polysaccharide Biosynthesis Protein SpsA, Chain A"/>
    <property type="match status" value="1"/>
</dbReference>
<sequence length="292" mass="33358">MIGRAIESVLAQTWSDWEMIIVDDCPERPAEEAVRRFTDPRITYIKHEKNSGGAAARNTAMARAKGEYFSFIDDDDEWYPDALETLHNSLQGTPPDVGFCYAAIENRYPDGRVEVTHVPQGVADYHERALTKFHGFIGQTLLVKRAVYEDVGGWDPAFPSHQEIEWVIRITKKYKALAIDRLVVRFFAGSDHPRIGNNLPKRIAGRMMLLDRYQDEFAALPAVYAKHLLLVALWYRALGDFTNARETMRRVLRVRPSLRHLVHYVLLCFNGVPYKALNALGVLGGKAEWDRE</sequence>
<evidence type="ECO:0000313" key="3">
    <source>
        <dbReference type="Proteomes" id="UP000178636"/>
    </source>
</evidence>
<dbReference type="EMBL" id="MHLO01000035">
    <property type="protein sequence ID" value="OGZ11336.1"/>
    <property type="molecule type" value="Genomic_DNA"/>
</dbReference>
<organism evidence="2 3">
    <name type="scientific">Candidatus Lloydbacteria bacterium RIFCSPHIGHO2_02_FULL_54_17</name>
    <dbReference type="NCBI Taxonomy" id="1798664"/>
    <lineage>
        <taxon>Bacteria</taxon>
        <taxon>Candidatus Lloydiibacteriota</taxon>
    </lineage>
</organism>
<dbReference type="SUPFAM" id="SSF53448">
    <property type="entry name" value="Nucleotide-diphospho-sugar transferases"/>
    <property type="match status" value="1"/>
</dbReference>
<accession>A0A1G2DCJ5</accession>
<dbReference type="Proteomes" id="UP000178636">
    <property type="component" value="Unassembled WGS sequence"/>
</dbReference>
<evidence type="ECO:0000259" key="1">
    <source>
        <dbReference type="Pfam" id="PF00535"/>
    </source>
</evidence>
<dbReference type="InterPro" id="IPR050834">
    <property type="entry name" value="Glycosyltransf_2"/>
</dbReference>
<dbReference type="STRING" id="1798664.A3C93_05355"/>
<dbReference type="InterPro" id="IPR001173">
    <property type="entry name" value="Glyco_trans_2-like"/>
</dbReference>
<dbReference type="Pfam" id="PF00535">
    <property type="entry name" value="Glycos_transf_2"/>
    <property type="match status" value="1"/>
</dbReference>
<dbReference type="InterPro" id="IPR029044">
    <property type="entry name" value="Nucleotide-diphossugar_trans"/>
</dbReference>
<dbReference type="AlphaFoldDB" id="A0A1G2DCJ5"/>
<feature type="domain" description="Glycosyltransferase 2-like" evidence="1">
    <location>
        <begin position="2"/>
        <end position="150"/>
    </location>
</feature>
<reference evidence="2 3" key="1">
    <citation type="journal article" date="2016" name="Nat. Commun.">
        <title>Thousands of microbial genomes shed light on interconnected biogeochemical processes in an aquifer system.</title>
        <authorList>
            <person name="Anantharaman K."/>
            <person name="Brown C.T."/>
            <person name="Hug L.A."/>
            <person name="Sharon I."/>
            <person name="Castelle C.J."/>
            <person name="Probst A.J."/>
            <person name="Thomas B.C."/>
            <person name="Singh A."/>
            <person name="Wilkins M.J."/>
            <person name="Karaoz U."/>
            <person name="Brodie E.L."/>
            <person name="Williams K.H."/>
            <person name="Hubbard S.S."/>
            <person name="Banfield J.F."/>
        </authorList>
    </citation>
    <scope>NUCLEOTIDE SEQUENCE [LARGE SCALE GENOMIC DNA]</scope>
</reference>
<gene>
    <name evidence="2" type="ORF">A3C93_05355</name>
</gene>